<comment type="caution">
    <text evidence="1">The sequence shown here is derived from an EMBL/GenBank/DDBJ whole genome shotgun (WGS) entry which is preliminary data.</text>
</comment>
<evidence type="ECO:0000313" key="1">
    <source>
        <dbReference type="EMBL" id="KAK0595790.1"/>
    </source>
</evidence>
<dbReference type="AlphaFoldDB" id="A0AA39SRT1"/>
<organism evidence="1 2">
    <name type="scientific">Acer saccharum</name>
    <name type="common">Sugar maple</name>
    <dbReference type="NCBI Taxonomy" id="4024"/>
    <lineage>
        <taxon>Eukaryota</taxon>
        <taxon>Viridiplantae</taxon>
        <taxon>Streptophyta</taxon>
        <taxon>Embryophyta</taxon>
        <taxon>Tracheophyta</taxon>
        <taxon>Spermatophyta</taxon>
        <taxon>Magnoliopsida</taxon>
        <taxon>eudicotyledons</taxon>
        <taxon>Gunneridae</taxon>
        <taxon>Pentapetalae</taxon>
        <taxon>rosids</taxon>
        <taxon>malvids</taxon>
        <taxon>Sapindales</taxon>
        <taxon>Sapindaceae</taxon>
        <taxon>Hippocastanoideae</taxon>
        <taxon>Acereae</taxon>
        <taxon>Acer</taxon>
    </lineage>
</organism>
<dbReference type="Proteomes" id="UP001168877">
    <property type="component" value="Unassembled WGS sequence"/>
</dbReference>
<gene>
    <name evidence="1" type="ORF">LWI29_009988</name>
</gene>
<protein>
    <submittedName>
        <fullName evidence="1">Uncharacterized protein</fullName>
    </submittedName>
</protein>
<accession>A0AA39SRT1</accession>
<evidence type="ECO:0000313" key="2">
    <source>
        <dbReference type="Proteomes" id="UP001168877"/>
    </source>
</evidence>
<reference evidence="1" key="2">
    <citation type="submission" date="2023-06" db="EMBL/GenBank/DDBJ databases">
        <authorList>
            <person name="Swenson N.G."/>
            <person name="Wegrzyn J.L."/>
            <person name="Mcevoy S.L."/>
        </authorList>
    </citation>
    <scope>NUCLEOTIDE SEQUENCE</scope>
    <source>
        <strain evidence="1">NS2018</strain>
        <tissue evidence="1">Leaf</tissue>
    </source>
</reference>
<proteinExistence type="predicted"/>
<reference evidence="1" key="1">
    <citation type="journal article" date="2022" name="Plant J.">
        <title>Strategies of tolerance reflected in two North American maple genomes.</title>
        <authorList>
            <person name="McEvoy S.L."/>
            <person name="Sezen U.U."/>
            <person name="Trouern-Trend A."/>
            <person name="McMahon S.M."/>
            <person name="Schaberg P.G."/>
            <person name="Yang J."/>
            <person name="Wegrzyn J.L."/>
            <person name="Swenson N.G."/>
        </authorList>
    </citation>
    <scope>NUCLEOTIDE SEQUENCE</scope>
    <source>
        <strain evidence="1">NS2018</strain>
    </source>
</reference>
<sequence length="173" mass="19662">MKYRVDLLSVATAFPEMIKSNHDPSHLHYYRFSILSIVREEKDEDSYLLPNLSKKAIRYNFEDESFKKLHDFEVKHEEVEFKVHDNLGTKPISKGPKFPISLIEVEAISQTTFKGPVAACQSALSHEFIYLHISKLGPTNLITNSNIMLLGWLKCAIFAASEYTACNPAILVS</sequence>
<name>A0AA39SRT1_ACESA</name>
<keyword evidence="2" id="KW-1185">Reference proteome</keyword>
<dbReference type="EMBL" id="JAUESC010000004">
    <property type="protein sequence ID" value="KAK0595790.1"/>
    <property type="molecule type" value="Genomic_DNA"/>
</dbReference>